<organism evidence="2 3">
    <name type="scientific">Oryzias javanicus</name>
    <name type="common">Javanese ricefish</name>
    <name type="synonym">Aplocheilus javanicus</name>
    <dbReference type="NCBI Taxonomy" id="123683"/>
    <lineage>
        <taxon>Eukaryota</taxon>
        <taxon>Metazoa</taxon>
        <taxon>Chordata</taxon>
        <taxon>Craniata</taxon>
        <taxon>Vertebrata</taxon>
        <taxon>Euteleostomi</taxon>
        <taxon>Actinopterygii</taxon>
        <taxon>Neopterygii</taxon>
        <taxon>Teleostei</taxon>
        <taxon>Neoteleostei</taxon>
        <taxon>Acanthomorphata</taxon>
        <taxon>Ovalentaria</taxon>
        <taxon>Atherinomorphae</taxon>
        <taxon>Beloniformes</taxon>
        <taxon>Adrianichthyidae</taxon>
        <taxon>Oryziinae</taxon>
        <taxon>Oryzias</taxon>
    </lineage>
</organism>
<feature type="compositionally biased region" description="Basic and acidic residues" evidence="1">
    <location>
        <begin position="89"/>
        <end position="98"/>
    </location>
</feature>
<name>A0A3S2MLG9_ORYJA</name>
<feature type="region of interest" description="Disordered" evidence="1">
    <location>
        <begin position="112"/>
        <end position="159"/>
    </location>
</feature>
<feature type="compositionally biased region" description="Polar residues" evidence="1">
    <location>
        <begin position="74"/>
        <end position="83"/>
    </location>
</feature>
<sequence>MGGNGPDSALIERSRGRHRVQVRQQLQQRSEVRTSQSGISNSQVSVERSTINSTFAAGPQASQKSPPPRPKGSAETSTGSEAPSSLEEELLHGGDDPVSRVIIQKEQTFVSKHIQKPLGGGGGGAEHDDGNLTSELDKVQSSSAERRQKKKPVSAGSYQ</sequence>
<dbReference type="EMBL" id="CM012453">
    <property type="protein sequence ID" value="RVE62092.1"/>
    <property type="molecule type" value="Genomic_DNA"/>
</dbReference>
<evidence type="ECO:0000313" key="2">
    <source>
        <dbReference type="EMBL" id="RVE62092.1"/>
    </source>
</evidence>
<accession>A0A3S2MLG9</accession>
<evidence type="ECO:0000313" key="3">
    <source>
        <dbReference type="Proteomes" id="UP000283210"/>
    </source>
</evidence>
<feature type="region of interest" description="Disordered" evidence="1">
    <location>
        <begin position="1"/>
        <end position="100"/>
    </location>
</feature>
<gene>
    <name evidence="2" type="ORF">OJAV_G00177600</name>
</gene>
<reference evidence="2 3" key="1">
    <citation type="submission" date="2018-11" db="EMBL/GenBank/DDBJ databases">
        <authorList>
            <person name="Lopez-Roques C."/>
            <person name="Donnadieu C."/>
            <person name="Bouchez O."/>
            <person name="Klopp C."/>
            <person name="Cabau C."/>
            <person name="Zahm M."/>
        </authorList>
    </citation>
    <scope>NUCLEOTIDE SEQUENCE [LARGE SCALE GENOMIC DNA]</scope>
    <source>
        <strain evidence="2">RS831</strain>
        <tissue evidence="2">Whole body</tissue>
    </source>
</reference>
<evidence type="ECO:0000256" key="1">
    <source>
        <dbReference type="SAM" id="MobiDB-lite"/>
    </source>
</evidence>
<proteinExistence type="predicted"/>
<reference evidence="2 3" key="2">
    <citation type="submission" date="2019-01" db="EMBL/GenBank/DDBJ databases">
        <title>A chromosome length genome reference of the Java medaka (oryzias javanicus).</title>
        <authorList>
            <person name="Herpin A."/>
            <person name="Takehana Y."/>
            <person name="Naruse K."/>
            <person name="Ansai S."/>
            <person name="Kawaguchi M."/>
        </authorList>
    </citation>
    <scope>NUCLEOTIDE SEQUENCE [LARGE SCALE GENOMIC DNA]</scope>
    <source>
        <strain evidence="2">RS831</strain>
        <tissue evidence="2">Whole body</tissue>
    </source>
</reference>
<feature type="compositionally biased region" description="Polar residues" evidence="1">
    <location>
        <begin position="34"/>
        <end position="64"/>
    </location>
</feature>
<protein>
    <submittedName>
        <fullName evidence="2">Uncharacterized protein</fullName>
    </submittedName>
</protein>
<dbReference type="AlphaFoldDB" id="A0A3S2MLG9"/>
<keyword evidence="3" id="KW-1185">Reference proteome</keyword>
<dbReference type="Proteomes" id="UP000283210">
    <property type="component" value="Chromosome 17"/>
</dbReference>
<feature type="compositionally biased region" description="Basic and acidic residues" evidence="1">
    <location>
        <begin position="125"/>
        <end position="138"/>
    </location>
</feature>